<dbReference type="EMBL" id="FTOV01000017">
    <property type="protein sequence ID" value="SIT25996.1"/>
    <property type="molecule type" value="Genomic_DNA"/>
</dbReference>
<dbReference type="STRING" id="373672.SAMN05421785_11743"/>
<dbReference type="AlphaFoldDB" id="A0A1N7QT80"/>
<keyword evidence="1" id="KW-1133">Transmembrane helix</keyword>
<dbReference type="GO" id="GO:0016757">
    <property type="term" value="F:glycosyltransferase activity"/>
    <property type="evidence" value="ECO:0007669"/>
    <property type="project" value="UniProtKB-KW"/>
</dbReference>
<reference evidence="2 3" key="1">
    <citation type="submission" date="2017-01" db="EMBL/GenBank/DDBJ databases">
        <authorList>
            <person name="Mah S.A."/>
            <person name="Swanson W.J."/>
            <person name="Moy G.W."/>
            <person name="Vacquier V.D."/>
        </authorList>
    </citation>
    <scope>NUCLEOTIDE SEQUENCE [LARGE SCALE GENOMIC DNA]</scope>
    <source>
        <strain evidence="2 3">DSM 18014</strain>
    </source>
</reference>
<keyword evidence="2" id="KW-0808">Transferase</keyword>
<name>A0A1N7QT80_9FLAO</name>
<proteinExistence type="predicted"/>
<evidence type="ECO:0000313" key="3">
    <source>
        <dbReference type="Proteomes" id="UP000185781"/>
    </source>
</evidence>
<accession>A0A1N7QT80</accession>
<organism evidence="2 3">
    <name type="scientific">Chryseobacterium gambrini</name>
    <dbReference type="NCBI Taxonomy" id="373672"/>
    <lineage>
        <taxon>Bacteria</taxon>
        <taxon>Pseudomonadati</taxon>
        <taxon>Bacteroidota</taxon>
        <taxon>Flavobacteriia</taxon>
        <taxon>Flavobacteriales</taxon>
        <taxon>Weeksellaceae</taxon>
        <taxon>Chryseobacterium group</taxon>
        <taxon>Chryseobacterium</taxon>
    </lineage>
</organism>
<dbReference type="Proteomes" id="UP000185781">
    <property type="component" value="Unassembled WGS sequence"/>
</dbReference>
<feature type="transmembrane region" description="Helical" evidence="1">
    <location>
        <begin position="7"/>
        <end position="29"/>
    </location>
</feature>
<sequence>MNVCKNIYIYFFIAFLFFFQVFCSPLNVYDEGIVLVNAKRLLQGETYLKDFWTIYPKGQFWIFESWMKIFGGNLLSVRCLEFLIGISFGSFFYFIVRNLIKSSKTAAFSSLIFCYYLNSKSDFLFFPPIYTALICISISYLLFFSYLDKRKSYILFLSFLALQVTALFRIDFFVYSFISYILILAVSIFFDKELFRKILLFAGVSLLLAACTYYAIFTSQEISLYFQTLIAEPGSLIKQYRVIPIKSTYYLYPLLFVFALFTEYRKITGSEKQKPNYKLLVVIFSGFLFLNQLFNRADTIHSLPVLFFACIIGIYYIRSFFKNLRFTLPEWIKYTTAVILLFVSVKKIYRHNTRDYNTVNLFTMPYLKSDKDLTDAIFFIQNNVKKQDYLYIGVDNHDQFLINQLILYYFSPGKIATKYSELHPGIANTKTGQQTIVDEFTKNKPKFIITSDEKSTEPNKSSKDMGLNIIDRYIGENYRSYPYHKSHYKIFIIK</sequence>
<evidence type="ECO:0000256" key="1">
    <source>
        <dbReference type="SAM" id="Phobius"/>
    </source>
</evidence>
<feature type="transmembrane region" description="Helical" evidence="1">
    <location>
        <begin position="174"/>
        <end position="191"/>
    </location>
</feature>
<evidence type="ECO:0000313" key="2">
    <source>
        <dbReference type="EMBL" id="SIT25996.1"/>
    </source>
</evidence>
<keyword evidence="1" id="KW-0472">Membrane</keyword>
<feature type="transmembrane region" description="Helical" evidence="1">
    <location>
        <begin position="124"/>
        <end position="145"/>
    </location>
</feature>
<feature type="transmembrane region" description="Helical" evidence="1">
    <location>
        <begin position="75"/>
        <end position="95"/>
    </location>
</feature>
<feature type="transmembrane region" description="Helical" evidence="1">
    <location>
        <begin position="249"/>
        <end position="265"/>
    </location>
</feature>
<gene>
    <name evidence="2" type="ORF">SAMN05421785_11743</name>
</gene>
<protein>
    <submittedName>
        <fullName evidence="2">Dolichyl-phosphate-mannose-protein mannosyltransferase</fullName>
    </submittedName>
</protein>
<keyword evidence="1" id="KW-0812">Transmembrane</keyword>
<keyword evidence="2" id="KW-0328">Glycosyltransferase</keyword>
<feature type="transmembrane region" description="Helical" evidence="1">
    <location>
        <begin position="277"/>
        <end position="294"/>
    </location>
</feature>
<feature type="transmembrane region" description="Helical" evidence="1">
    <location>
        <begin position="300"/>
        <end position="317"/>
    </location>
</feature>
<feature type="transmembrane region" description="Helical" evidence="1">
    <location>
        <begin position="198"/>
        <end position="216"/>
    </location>
</feature>
<dbReference type="OrthoDB" id="2675565at2"/>